<dbReference type="InterPro" id="IPR013087">
    <property type="entry name" value="Znf_C2H2_type"/>
</dbReference>
<dbReference type="EMBL" id="ADBJ01000010">
    <property type="protein sequence ID" value="EFA83783.1"/>
    <property type="molecule type" value="Genomic_DNA"/>
</dbReference>
<feature type="compositionally biased region" description="Basic and acidic residues" evidence="5">
    <location>
        <begin position="1"/>
        <end position="16"/>
    </location>
</feature>
<evidence type="ECO:0000256" key="5">
    <source>
        <dbReference type="SAM" id="MobiDB-lite"/>
    </source>
</evidence>
<evidence type="ECO:0000259" key="6">
    <source>
        <dbReference type="PROSITE" id="PS00028"/>
    </source>
</evidence>
<dbReference type="PANTHER" id="PTHR21213:SF0">
    <property type="entry name" value="ZINC FINGER PROTEIN 706"/>
    <property type="match status" value="1"/>
</dbReference>
<dbReference type="InterPro" id="IPR026939">
    <property type="entry name" value="ZNF706/At2g23090_sf"/>
</dbReference>
<dbReference type="InterPro" id="IPR045230">
    <property type="entry name" value="MBS1/2-like"/>
</dbReference>
<dbReference type="SUPFAM" id="SSF118359">
    <property type="entry name" value="Expressed protein At2g23090/F21P24.15"/>
    <property type="match status" value="1"/>
</dbReference>
<proteinExistence type="predicted"/>
<evidence type="ECO:0000313" key="8">
    <source>
        <dbReference type="Proteomes" id="UP000001396"/>
    </source>
</evidence>
<dbReference type="GeneID" id="31358374"/>
<evidence type="ECO:0000313" key="7">
    <source>
        <dbReference type="EMBL" id="EFA83783.1"/>
    </source>
</evidence>
<keyword evidence="4" id="KW-0539">Nucleus</keyword>
<keyword evidence="3" id="KW-0963">Cytoplasm</keyword>
<gene>
    <name evidence="7" type="ORF">PPL_02851</name>
</gene>
<name>D3B385_HETP5</name>
<dbReference type="GO" id="GO:0005634">
    <property type="term" value="C:nucleus"/>
    <property type="evidence" value="ECO:0007669"/>
    <property type="project" value="UniProtKB-SubCell"/>
</dbReference>
<organism evidence="7 8">
    <name type="scientific">Heterostelium pallidum (strain ATCC 26659 / Pp 5 / PN500)</name>
    <name type="common">Cellular slime mold</name>
    <name type="synonym">Polysphondylium pallidum</name>
    <dbReference type="NCBI Taxonomy" id="670386"/>
    <lineage>
        <taxon>Eukaryota</taxon>
        <taxon>Amoebozoa</taxon>
        <taxon>Evosea</taxon>
        <taxon>Eumycetozoa</taxon>
        <taxon>Dictyostelia</taxon>
        <taxon>Acytosteliales</taxon>
        <taxon>Acytosteliaceae</taxon>
        <taxon>Heterostelium</taxon>
    </lineage>
</organism>
<dbReference type="Proteomes" id="UP000001396">
    <property type="component" value="Unassembled WGS sequence"/>
</dbReference>
<evidence type="ECO:0000256" key="4">
    <source>
        <dbReference type="ARBA" id="ARBA00023242"/>
    </source>
</evidence>
<evidence type="ECO:0000256" key="3">
    <source>
        <dbReference type="ARBA" id="ARBA00022490"/>
    </source>
</evidence>
<feature type="region of interest" description="Disordered" evidence="5">
    <location>
        <begin position="1"/>
        <end position="27"/>
    </location>
</feature>
<reference evidence="7 8" key="1">
    <citation type="journal article" date="2011" name="Genome Res.">
        <title>Phylogeny-wide analysis of social amoeba genomes highlights ancient origins for complex intercellular communication.</title>
        <authorList>
            <person name="Heidel A.J."/>
            <person name="Lawal H.M."/>
            <person name="Felder M."/>
            <person name="Schilde C."/>
            <person name="Helps N.R."/>
            <person name="Tunggal B."/>
            <person name="Rivero F."/>
            <person name="John U."/>
            <person name="Schleicher M."/>
            <person name="Eichinger L."/>
            <person name="Platzer M."/>
            <person name="Noegel A.A."/>
            <person name="Schaap P."/>
            <person name="Gloeckner G."/>
        </authorList>
    </citation>
    <scope>NUCLEOTIDE SEQUENCE [LARGE SCALE GENOMIC DNA]</scope>
    <source>
        <strain evidence="8">ATCC 26659 / Pp 5 / PN500</strain>
    </source>
</reference>
<dbReference type="AlphaFoldDB" id="D3B385"/>
<dbReference type="PANTHER" id="PTHR21213">
    <property type="entry name" value="GEO09665P1-RELATED"/>
    <property type="match status" value="1"/>
</dbReference>
<protein>
    <recommendedName>
        <fullName evidence="6">C2H2-type domain-containing protein</fullName>
    </recommendedName>
</protein>
<dbReference type="InParanoid" id="D3B385"/>
<sequence>MTRGKQKIDAQKRNQEKNQPAKGSQLEHRAAAFKIQCNICMAMLTHENQVNQHYESKHPGKPINPKMVQ</sequence>
<accession>D3B385</accession>
<comment type="caution">
    <text evidence="7">The sequence shown here is derived from an EMBL/GenBank/DDBJ whole genome shotgun (WGS) entry which is preliminary data.</text>
</comment>
<dbReference type="GO" id="GO:0005737">
    <property type="term" value="C:cytoplasm"/>
    <property type="evidence" value="ECO:0007669"/>
    <property type="project" value="UniProtKB-SubCell"/>
</dbReference>
<dbReference type="PROSITE" id="PS00028">
    <property type="entry name" value="ZINC_FINGER_C2H2_1"/>
    <property type="match status" value="1"/>
</dbReference>
<feature type="domain" description="C2H2-type" evidence="6">
    <location>
        <begin position="37"/>
        <end position="58"/>
    </location>
</feature>
<evidence type="ECO:0000256" key="1">
    <source>
        <dbReference type="ARBA" id="ARBA00004123"/>
    </source>
</evidence>
<dbReference type="RefSeq" id="XP_020435900.1">
    <property type="nucleotide sequence ID" value="XM_020573828.1"/>
</dbReference>
<dbReference type="Gene3D" id="4.10.1050.10">
    <property type="entry name" value="At2g23090-like"/>
    <property type="match status" value="1"/>
</dbReference>
<comment type="subcellular location">
    <subcellularLocation>
        <location evidence="2">Cytoplasm</location>
    </subcellularLocation>
    <subcellularLocation>
        <location evidence="1">Nucleus</location>
    </subcellularLocation>
</comment>
<evidence type="ECO:0000256" key="2">
    <source>
        <dbReference type="ARBA" id="ARBA00004496"/>
    </source>
</evidence>
<keyword evidence="8" id="KW-1185">Reference proteome</keyword>